<accession>A0A7D6ZJT9</accession>
<dbReference type="KEGG" id="cint:HZF06_11825"/>
<evidence type="ECO:0000256" key="1">
    <source>
        <dbReference type="SAM" id="MobiDB-lite"/>
    </source>
</evidence>
<dbReference type="EMBL" id="CP059378">
    <property type="protein sequence ID" value="QLY82241.1"/>
    <property type="molecule type" value="Genomic_DNA"/>
</dbReference>
<feature type="compositionally biased region" description="Polar residues" evidence="1">
    <location>
        <begin position="1"/>
        <end position="10"/>
    </location>
</feature>
<reference evidence="2 3" key="1">
    <citation type="submission" date="2020-07" db="EMBL/GenBank/DDBJ databases">
        <title>Electron transfer.</title>
        <authorList>
            <person name="Huang L."/>
            <person name="Liu X."/>
            <person name="Zhou S."/>
        </authorList>
    </citation>
    <scope>NUCLEOTIDE SEQUENCE [LARGE SCALE GENOMIC DNA]</scope>
    <source>
        <strain evidence="2 3">Lx1</strain>
    </source>
</reference>
<dbReference type="InterPro" id="IPR006448">
    <property type="entry name" value="Phage_term_ssu_P27"/>
</dbReference>
<dbReference type="AlphaFoldDB" id="A0A7D6ZJT9"/>
<protein>
    <submittedName>
        <fullName evidence="2">P27 family phage terminase small subunit</fullName>
    </submittedName>
</protein>
<evidence type="ECO:0000313" key="2">
    <source>
        <dbReference type="EMBL" id="QLY82241.1"/>
    </source>
</evidence>
<sequence length="154" mass="17888">MGRNSKSVNLLSKHLTKEEREKREEAENRLKGNADNIEPSQELTENQLMIFNYIKDELHESKILSNLDKYILTKCAIAIDRLQIIEKKINAKPSLMFNKDIKSAKETYDKDFYRCCNELSLSPQSRAKIGNINLKAKDDEEDPVKKALREDDDE</sequence>
<gene>
    <name evidence="2" type="ORF">HZF06_11825</name>
</gene>
<evidence type="ECO:0000313" key="3">
    <source>
        <dbReference type="Proteomes" id="UP000512286"/>
    </source>
</evidence>
<feature type="region of interest" description="Disordered" evidence="1">
    <location>
        <begin position="1"/>
        <end position="37"/>
    </location>
</feature>
<name>A0A7D6ZJT9_9CLOT</name>
<proteinExistence type="predicted"/>
<dbReference type="RefSeq" id="WP_181603633.1">
    <property type="nucleotide sequence ID" value="NZ_CP059378.1"/>
</dbReference>
<feature type="compositionally biased region" description="Basic and acidic residues" evidence="1">
    <location>
        <begin position="15"/>
        <end position="32"/>
    </location>
</feature>
<dbReference type="Proteomes" id="UP000512286">
    <property type="component" value="Chromosome"/>
</dbReference>
<dbReference type="Pfam" id="PF05119">
    <property type="entry name" value="Terminase_4"/>
    <property type="match status" value="1"/>
</dbReference>
<organism evidence="2 3">
    <name type="scientific">Clostridium intestinale</name>
    <dbReference type="NCBI Taxonomy" id="36845"/>
    <lineage>
        <taxon>Bacteria</taxon>
        <taxon>Bacillati</taxon>
        <taxon>Bacillota</taxon>
        <taxon>Clostridia</taxon>
        <taxon>Eubacteriales</taxon>
        <taxon>Clostridiaceae</taxon>
        <taxon>Clostridium</taxon>
    </lineage>
</organism>